<proteinExistence type="predicted"/>
<feature type="compositionally biased region" description="Basic residues" evidence="1">
    <location>
        <begin position="37"/>
        <end position="57"/>
    </location>
</feature>
<protein>
    <submittedName>
        <fullName evidence="2">Uncharacterized protein</fullName>
    </submittedName>
</protein>
<dbReference type="EMBL" id="MN740437">
    <property type="protein sequence ID" value="QHU26201.1"/>
    <property type="molecule type" value="Genomic_DNA"/>
</dbReference>
<dbReference type="AlphaFoldDB" id="A0A6C0L921"/>
<sequence length="57" mass="6354">MKVATTTLVWPLSCVSLWMQGAKTCTSGEIVANSTGGKRKTRSKTRKQKTRKQKARK</sequence>
<accession>A0A6C0L921</accession>
<evidence type="ECO:0000256" key="1">
    <source>
        <dbReference type="SAM" id="MobiDB-lite"/>
    </source>
</evidence>
<evidence type="ECO:0000313" key="2">
    <source>
        <dbReference type="EMBL" id="QHU26201.1"/>
    </source>
</evidence>
<organism evidence="2">
    <name type="scientific">viral metagenome</name>
    <dbReference type="NCBI Taxonomy" id="1070528"/>
    <lineage>
        <taxon>unclassified sequences</taxon>
        <taxon>metagenomes</taxon>
        <taxon>organismal metagenomes</taxon>
    </lineage>
</organism>
<feature type="region of interest" description="Disordered" evidence="1">
    <location>
        <begin position="30"/>
        <end position="57"/>
    </location>
</feature>
<reference evidence="2" key="1">
    <citation type="journal article" date="2020" name="Nature">
        <title>Giant virus diversity and host interactions through global metagenomics.</title>
        <authorList>
            <person name="Schulz F."/>
            <person name="Roux S."/>
            <person name="Paez-Espino D."/>
            <person name="Jungbluth S."/>
            <person name="Walsh D.A."/>
            <person name="Denef V.J."/>
            <person name="McMahon K.D."/>
            <person name="Konstantinidis K.T."/>
            <person name="Eloe-Fadrosh E.A."/>
            <person name="Kyrpides N.C."/>
            <person name="Woyke T."/>
        </authorList>
    </citation>
    <scope>NUCLEOTIDE SEQUENCE</scope>
    <source>
        <strain evidence="2">GVMAG-M-3300027759-16</strain>
    </source>
</reference>
<name>A0A6C0L921_9ZZZZ</name>